<reference evidence="1 2" key="1">
    <citation type="journal article" date="2020" name="Int. J. Syst. Evol. Microbiol.">
        <title>Novel acetic acid bacteria from cider fermentations: Acetobacter conturbans sp. nov. and Acetobacter fallax sp. nov.</title>
        <authorList>
            <person name="Sombolestani A.S."/>
            <person name="Cleenwerck I."/>
            <person name="Cnockaert M."/>
            <person name="Borremans W."/>
            <person name="Wieme A.D."/>
            <person name="De Vuyst L."/>
            <person name="Vandamme P."/>
        </authorList>
    </citation>
    <scope>NUCLEOTIDE SEQUENCE [LARGE SCALE GENOMIC DNA]</scope>
    <source>
        <strain evidence="1 2">LMG 30640</strain>
    </source>
</reference>
<dbReference type="EMBL" id="WOTB01000012">
    <property type="protein sequence ID" value="NHN85009.1"/>
    <property type="molecule type" value="Genomic_DNA"/>
</dbReference>
<evidence type="ECO:0000313" key="2">
    <source>
        <dbReference type="Proteomes" id="UP000635278"/>
    </source>
</evidence>
<comment type="caution">
    <text evidence="1">The sequence shown here is derived from an EMBL/GenBank/DDBJ whole genome shotgun (WGS) entry which is preliminary data.</text>
</comment>
<gene>
    <name evidence="1" type="ORF">GOB93_10190</name>
</gene>
<protein>
    <recommendedName>
        <fullName evidence="3">Chemotaxis protein</fullName>
    </recommendedName>
</protein>
<dbReference type="RefSeq" id="WP_173583407.1">
    <property type="nucleotide sequence ID" value="NZ_WOTB01000012.1"/>
</dbReference>
<proteinExistence type="predicted"/>
<evidence type="ECO:0008006" key="3">
    <source>
        <dbReference type="Google" id="ProtNLM"/>
    </source>
</evidence>
<organism evidence="1 2">
    <name type="scientific">Acetobacter musti</name>
    <dbReference type="NCBI Taxonomy" id="864732"/>
    <lineage>
        <taxon>Bacteria</taxon>
        <taxon>Pseudomonadati</taxon>
        <taxon>Pseudomonadota</taxon>
        <taxon>Alphaproteobacteria</taxon>
        <taxon>Acetobacterales</taxon>
        <taxon>Acetobacteraceae</taxon>
        <taxon>Acetobacter</taxon>
    </lineage>
</organism>
<evidence type="ECO:0000313" key="1">
    <source>
        <dbReference type="EMBL" id="NHN85009.1"/>
    </source>
</evidence>
<name>A0ABX0JQF6_9PROT</name>
<sequence length="116" mass="12271">MKTVSVGLPEFLARIASVADSLGSLLDRLQHDLSETDGTGGIPASLQNLDRATQMAREIGHVLEEVSAETGASASGEQLRITGETMRFRLGDVEAFLKTGQALSPVSEPSGEVELF</sequence>
<keyword evidence="2" id="KW-1185">Reference proteome</keyword>
<accession>A0ABX0JQF6</accession>
<dbReference type="Proteomes" id="UP000635278">
    <property type="component" value="Unassembled WGS sequence"/>
</dbReference>